<keyword evidence="1" id="KW-0732">Signal</keyword>
<dbReference type="InterPro" id="IPR052189">
    <property type="entry name" value="L-asp_N-monooxygenase_NS-form"/>
</dbReference>
<organism evidence="3 4">
    <name type="scientific">Nocardia pulmonis</name>
    <dbReference type="NCBI Taxonomy" id="2951408"/>
    <lineage>
        <taxon>Bacteria</taxon>
        <taxon>Bacillati</taxon>
        <taxon>Actinomycetota</taxon>
        <taxon>Actinomycetes</taxon>
        <taxon>Mycobacteriales</taxon>
        <taxon>Nocardiaceae</taxon>
        <taxon>Nocardia</taxon>
    </lineage>
</organism>
<protein>
    <submittedName>
        <fullName evidence="3">FAD/NAD(P)-binding protein</fullName>
    </submittedName>
</protein>
<dbReference type="InterPro" id="IPR023753">
    <property type="entry name" value="FAD/NAD-binding_dom"/>
</dbReference>
<feature type="signal peptide" evidence="1">
    <location>
        <begin position="1"/>
        <end position="20"/>
    </location>
</feature>
<dbReference type="PANTHER" id="PTHR40254:SF1">
    <property type="entry name" value="BLR0577 PROTEIN"/>
    <property type="match status" value="1"/>
</dbReference>
<dbReference type="SUPFAM" id="SSF51905">
    <property type="entry name" value="FAD/NAD(P)-binding domain"/>
    <property type="match status" value="2"/>
</dbReference>
<dbReference type="Pfam" id="PF07992">
    <property type="entry name" value="Pyr_redox_2"/>
    <property type="match status" value="1"/>
</dbReference>
<evidence type="ECO:0000313" key="3">
    <source>
        <dbReference type="EMBL" id="MCM6774324.1"/>
    </source>
</evidence>
<dbReference type="EMBL" id="JAMRXG010000005">
    <property type="protein sequence ID" value="MCM6774324.1"/>
    <property type="molecule type" value="Genomic_DNA"/>
</dbReference>
<dbReference type="AlphaFoldDB" id="A0A9X2IX72"/>
<evidence type="ECO:0000313" key="4">
    <source>
        <dbReference type="Proteomes" id="UP001139157"/>
    </source>
</evidence>
<gene>
    <name evidence="3" type="ORF">NDR86_12645</name>
</gene>
<evidence type="ECO:0000259" key="2">
    <source>
        <dbReference type="Pfam" id="PF07992"/>
    </source>
</evidence>
<feature type="chain" id="PRO_5040971659" evidence="1">
    <location>
        <begin position="21"/>
        <end position="449"/>
    </location>
</feature>
<sequence length="449" mass="47376">MRIAVIGAGAAATSVVSAVAASTDTPLEICVFDHHPLGESLAFSRHSQAGVCNTSDAVNAAALGLLGAAVPDEGPASFRPRSDIGVALAVVAARLRSDDRIVLREHLGTVVRLDPSGESIDVTTDSGNRYRGFDRVFVCRGLSTPHVPETLRALSGREEVWSSPYPLDDCAAALRDRRVLVVGASLSAIECATEIAQGGSTVTIASREAQLPSVRASLSDDPELLNLCTTSLAVAAPANAAAMTRFARAFAEILGTPFGAAIGERPGRTVIDTLLAELEHAQSERHWSAAVVPLCRAVNAAPRLAAPARAALEGNELRRYTNGITTGSAALLARLLTERRIRHERLGVLTAGRRRSGAFEMETPDGWQRYDAVVLACGWQPPDTIAGLAQCRIAHSAADLRQPGPCVMRIGVEARDRVALPNALFALHDQIAVLRAGMDSRSPKLVHGS</sequence>
<keyword evidence="4" id="KW-1185">Reference proteome</keyword>
<dbReference type="Gene3D" id="3.50.50.60">
    <property type="entry name" value="FAD/NAD(P)-binding domain"/>
    <property type="match status" value="1"/>
</dbReference>
<dbReference type="PANTHER" id="PTHR40254">
    <property type="entry name" value="BLR0577 PROTEIN"/>
    <property type="match status" value="1"/>
</dbReference>
<dbReference type="Proteomes" id="UP001139157">
    <property type="component" value="Unassembled WGS sequence"/>
</dbReference>
<name>A0A9X2IX72_9NOCA</name>
<evidence type="ECO:0000256" key="1">
    <source>
        <dbReference type="SAM" id="SignalP"/>
    </source>
</evidence>
<reference evidence="3" key="1">
    <citation type="submission" date="2022-06" db="EMBL/GenBank/DDBJ databases">
        <title>Novel species in genus nocardia.</title>
        <authorList>
            <person name="Li F."/>
        </authorList>
    </citation>
    <scope>NUCLEOTIDE SEQUENCE</scope>
    <source>
        <strain evidence="3">CDC141</strain>
    </source>
</reference>
<proteinExistence type="predicted"/>
<accession>A0A9X2IX72</accession>
<dbReference type="GO" id="GO:0016491">
    <property type="term" value="F:oxidoreductase activity"/>
    <property type="evidence" value="ECO:0007669"/>
    <property type="project" value="InterPro"/>
</dbReference>
<dbReference type="RefSeq" id="WP_251911887.1">
    <property type="nucleotide sequence ID" value="NZ_JAMRXG010000005.1"/>
</dbReference>
<dbReference type="InterPro" id="IPR036188">
    <property type="entry name" value="FAD/NAD-bd_sf"/>
</dbReference>
<feature type="domain" description="FAD/NAD(P)-binding" evidence="2">
    <location>
        <begin position="1"/>
        <end position="211"/>
    </location>
</feature>
<comment type="caution">
    <text evidence="3">The sequence shown here is derived from an EMBL/GenBank/DDBJ whole genome shotgun (WGS) entry which is preliminary data.</text>
</comment>